<feature type="region of interest" description="Disordered" evidence="4">
    <location>
        <begin position="103"/>
        <end position="135"/>
    </location>
</feature>
<keyword evidence="1" id="KW-0805">Transcription regulation</keyword>
<dbReference type="RefSeq" id="WP_103312388.1">
    <property type="nucleotide sequence ID" value="NZ_PPPD01000001.1"/>
</dbReference>
<dbReference type="EMBL" id="PPPD01000001">
    <property type="protein sequence ID" value="PNY81949.1"/>
    <property type="molecule type" value="Genomic_DNA"/>
</dbReference>
<dbReference type="AlphaFoldDB" id="A0A2K3UZI4"/>
<keyword evidence="7" id="KW-1185">Reference proteome</keyword>
<sequence>MKYGRAASAGPECGVERTLAVIGGKWTTLVLRELLTGTRRYSDLKRTLGRVSPKTLTERLRHLEAEGLLTRTVYAEVPPRVEYALTPRGESLGEIIAAMGRWGTQDGAQGSGRPASPAQRPRSTADGAANSSAQT</sequence>
<dbReference type="InterPro" id="IPR036388">
    <property type="entry name" value="WH-like_DNA-bd_sf"/>
</dbReference>
<evidence type="ECO:0000256" key="1">
    <source>
        <dbReference type="ARBA" id="ARBA00023015"/>
    </source>
</evidence>
<dbReference type="OrthoDB" id="9791143at2"/>
<dbReference type="PANTHER" id="PTHR33204">
    <property type="entry name" value="TRANSCRIPTIONAL REGULATOR, MARR FAMILY"/>
    <property type="match status" value="1"/>
</dbReference>
<dbReference type="PANTHER" id="PTHR33204:SF37">
    <property type="entry name" value="HTH-TYPE TRANSCRIPTIONAL REGULATOR YODB"/>
    <property type="match status" value="1"/>
</dbReference>
<proteinExistence type="predicted"/>
<keyword evidence="3" id="KW-0804">Transcription</keyword>
<feature type="domain" description="HTH hxlR-type" evidence="5">
    <location>
        <begin position="13"/>
        <end position="111"/>
    </location>
</feature>
<evidence type="ECO:0000259" key="5">
    <source>
        <dbReference type="PROSITE" id="PS51118"/>
    </source>
</evidence>
<evidence type="ECO:0000313" key="7">
    <source>
        <dbReference type="Proteomes" id="UP000236379"/>
    </source>
</evidence>
<keyword evidence="2" id="KW-0238">DNA-binding</keyword>
<dbReference type="PROSITE" id="PS51118">
    <property type="entry name" value="HTH_HXLR"/>
    <property type="match status" value="1"/>
</dbReference>
<dbReference type="Gene3D" id="1.10.10.10">
    <property type="entry name" value="Winged helix-like DNA-binding domain superfamily/Winged helix DNA-binding domain"/>
    <property type="match status" value="1"/>
</dbReference>
<name>A0A2K3UZI4_9DEIO</name>
<dbReference type="SUPFAM" id="SSF46785">
    <property type="entry name" value="Winged helix' DNA-binding domain"/>
    <property type="match status" value="1"/>
</dbReference>
<dbReference type="Proteomes" id="UP000236379">
    <property type="component" value="Unassembled WGS sequence"/>
</dbReference>
<organism evidence="6 7">
    <name type="scientific">Deinococcus koreensis</name>
    <dbReference type="NCBI Taxonomy" id="2054903"/>
    <lineage>
        <taxon>Bacteria</taxon>
        <taxon>Thermotogati</taxon>
        <taxon>Deinococcota</taxon>
        <taxon>Deinococci</taxon>
        <taxon>Deinococcales</taxon>
        <taxon>Deinococcaceae</taxon>
        <taxon>Deinococcus</taxon>
    </lineage>
</organism>
<dbReference type="InterPro" id="IPR036390">
    <property type="entry name" value="WH_DNA-bd_sf"/>
</dbReference>
<evidence type="ECO:0000313" key="6">
    <source>
        <dbReference type="EMBL" id="PNY81949.1"/>
    </source>
</evidence>
<comment type="caution">
    <text evidence="6">The sequence shown here is derived from an EMBL/GenBank/DDBJ whole genome shotgun (WGS) entry which is preliminary data.</text>
</comment>
<dbReference type="GO" id="GO:0003677">
    <property type="term" value="F:DNA binding"/>
    <property type="evidence" value="ECO:0007669"/>
    <property type="project" value="UniProtKB-KW"/>
</dbReference>
<evidence type="ECO:0000256" key="2">
    <source>
        <dbReference type="ARBA" id="ARBA00023125"/>
    </source>
</evidence>
<accession>A0A2K3UZI4</accession>
<evidence type="ECO:0000256" key="4">
    <source>
        <dbReference type="SAM" id="MobiDB-lite"/>
    </source>
</evidence>
<dbReference type="InterPro" id="IPR002577">
    <property type="entry name" value="HTH_HxlR"/>
</dbReference>
<evidence type="ECO:0000256" key="3">
    <source>
        <dbReference type="ARBA" id="ARBA00023163"/>
    </source>
</evidence>
<gene>
    <name evidence="6" type="ORF">CVO96_11750</name>
</gene>
<dbReference type="Pfam" id="PF01638">
    <property type="entry name" value="HxlR"/>
    <property type="match status" value="1"/>
</dbReference>
<protein>
    <submittedName>
        <fullName evidence="6">Transcriptional regulator</fullName>
    </submittedName>
</protein>
<reference evidence="6 7" key="1">
    <citation type="submission" date="2018-01" db="EMBL/GenBank/DDBJ databases">
        <title>Deinococcus koreensis sp. nov., a radiation-resistant bacterium isolated from river water.</title>
        <authorList>
            <person name="Choi A."/>
        </authorList>
    </citation>
    <scope>NUCLEOTIDE SEQUENCE [LARGE SCALE GENOMIC DNA]</scope>
    <source>
        <strain evidence="6 7">SJW1-2</strain>
    </source>
</reference>